<feature type="domain" description="FecR protein" evidence="2">
    <location>
        <begin position="170"/>
        <end position="265"/>
    </location>
</feature>
<dbReference type="InterPro" id="IPR032508">
    <property type="entry name" value="FecR_C"/>
</dbReference>
<dbReference type="Gene3D" id="2.60.120.1440">
    <property type="match status" value="1"/>
</dbReference>
<dbReference type="HOGENOM" id="CLU_050192_1_0_10"/>
<organism evidence="4 5">
    <name type="scientific">Pedobacter heparinus (strain ATCC 13125 / DSM 2366 / CIP 104194 / JCM 7457 / NBRC 12017 / NCIMB 9290 / NRRL B-14731 / HIM 762-3)</name>
    <dbReference type="NCBI Taxonomy" id="485917"/>
    <lineage>
        <taxon>Bacteria</taxon>
        <taxon>Pseudomonadati</taxon>
        <taxon>Bacteroidota</taxon>
        <taxon>Sphingobacteriia</taxon>
        <taxon>Sphingobacteriales</taxon>
        <taxon>Sphingobacteriaceae</taxon>
        <taxon>Pedobacter</taxon>
    </lineage>
</organism>
<reference evidence="4 5" key="1">
    <citation type="journal article" date="2009" name="Stand. Genomic Sci.">
        <title>Complete genome sequence of Pedobacter heparinus type strain (HIM 762-3).</title>
        <authorList>
            <person name="Han C."/>
            <person name="Spring S."/>
            <person name="Lapidus A."/>
            <person name="Del Rio T.G."/>
            <person name="Tice H."/>
            <person name="Copeland A."/>
            <person name="Cheng J.F."/>
            <person name="Lucas S."/>
            <person name="Chen F."/>
            <person name="Nolan M."/>
            <person name="Bruce D."/>
            <person name="Goodwin L."/>
            <person name="Pitluck S."/>
            <person name="Ivanova N."/>
            <person name="Mavromatis K."/>
            <person name="Mikhailova N."/>
            <person name="Pati A."/>
            <person name="Chen A."/>
            <person name="Palaniappan K."/>
            <person name="Land M."/>
            <person name="Hauser L."/>
            <person name="Chang Y.J."/>
            <person name="Jeffries C.C."/>
            <person name="Saunders E."/>
            <person name="Chertkov O."/>
            <person name="Brettin T."/>
            <person name="Goker M."/>
            <person name="Rohde M."/>
            <person name="Bristow J."/>
            <person name="Eisen J.A."/>
            <person name="Markowitz V."/>
            <person name="Hugenholtz P."/>
            <person name="Kyrpides N.C."/>
            <person name="Klenk H.P."/>
            <person name="Detter J.C."/>
        </authorList>
    </citation>
    <scope>NUCLEOTIDE SEQUENCE [LARGE SCALE GENOMIC DNA]</scope>
    <source>
        <strain evidence="5">ATCC 13125 / DSM 2366 / CIP 104194 / JCM 7457 / NBRC 12017 / NCIMB 9290 / NRRL B-14731 / HIM 762-3</strain>
    </source>
</reference>
<name>C6XVW3_PEDHD</name>
<evidence type="ECO:0000259" key="3">
    <source>
        <dbReference type="Pfam" id="PF16344"/>
    </source>
</evidence>
<dbReference type="Pfam" id="PF04773">
    <property type="entry name" value="FecR"/>
    <property type="match status" value="1"/>
</dbReference>
<keyword evidence="1" id="KW-0472">Membrane</keyword>
<sequence>MKEPIDTLFAKYLDDQCSSAEIKLLLEHFKLPENKTLLKEVILSGLERQAEIKAIPDDLNERIAAIHLRVNEHIQNTMVVKRPLFARLWPRVAAVAAILVIISATLFYYNGKHSFDNLEEQIAAAQIKPGRNQAILTLANGSKVQLSDVNGKPVYIVPEGSAGAAATYNTIEAPAGGQWQVVLPDGTRVWLNALSSITFPTAFIGSERKVKIDGEAYFEVVHNKVLPFRVESTGQTVEVLGTKFNIMAYRDEAQTKTTLLEGAVKIAAGKQEKVLKPGEQAMVMNGGVKIETDVDLENVIAWKNGDFIFKGEDFKTTMRKIARWYNVEISYDPSVPDDIELAGWISRDSQLSMVLKRIEQAGKIKFNVEGRRITVMK</sequence>
<dbReference type="eggNOG" id="COG3712">
    <property type="taxonomic scope" value="Bacteria"/>
</dbReference>
<keyword evidence="1" id="KW-1133">Transmembrane helix</keyword>
<dbReference type="PANTHER" id="PTHR30273">
    <property type="entry name" value="PERIPLASMIC SIGNAL SENSOR AND SIGMA FACTOR ACTIVATOR FECR-RELATED"/>
    <property type="match status" value="1"/>
</dbReference>
<dbReference type="GO" id="GO:0016989">
    <property type="term" value="F:sigma factor antagonist activity"/>
    <property type="evidence" value="ECO:0007669"/>
    <property type="project" value="TreeGrafter"/>
</dbReference>
<dbReference type="EMBL" id="CP001681">
    <property type="protein sequence ID" value="ACU06188.1"/>
    <property type="molecule type" value="Genomic_DNA"/>
</dbReference>
<proteinExistence type="predicted"/>
<evidence type="ECO:0000259" key="2">
    <source>
        <dbReference type="Pfam" id="PF04773"/>
    </source>
</evidence>
<protein>
    <submittedName>
        <fullName evidence="4">FecR protein</fullName>
    </submittedName>
</protein>
<dbReference type="AlphaFoldDB" id="C6XVW3"/>
<dbReference type="InterPro" id="IPR006860">
    <property type="entry name" value="FecR"/>
</dbReference>
<keyword evidence="5" id="KW-1185">Reference proteome</keyword>
<dbReference type="Pfam" id="PF16344">
    <property type="entry name" value="FecR_C"/>
    <property type="match status" value="1"/>
</dbReference>
<dbReference type="OrthoDB" id="1099963at2"/>
<evidence type="ECO:0000313" key="4">
    <source>
        <dbReference type="EMBL" id="ACU06188.1"/>
    </source>
</evidence>
<feature type="transmembrane region" description="Helical" evidence="1">
    <location>
        <begin position="88"/>
        <end position="109"/>
    </location>
</feature>
<dbReference type="PANTHER" id="PTHR30273:SF2">
    <property type="entry name" value="PROTEIN FECR"/>
    <property type="match status" value="1"/>
</dbReference>
<dbReference type="RefSeq" id="WP_015809796.1">
    <property type="nucleotide sequence ID" value="NC_013061.1"/>
</dbReference>
<dbReference type="STRING" id="485917.Phep_3997"/>
<evidence type="ECO:0000256" key="1">
    <source>
        <dbReference type="SAM" id="Phobius"/>
    </source>
</evidence>
<dbReference type="InterPro" id="IPR012373">
    <property type="entry name" value="Ferrdict_sens_TM"/>
</dbReference>
<dbReference type="Proteomes" id="UP000000852">
    <property type="component" value="Chromosome"/>
</dbReference>
<dbReference type="KEGG" id="phe:Phep_3997"/>
<accession>C6XVW3</accession>
<gene>
    <name evidence="4" type="ordered locus">Phep_3997</name>
</gene>
<keyword evidence="1" id="KW-0812">Transmembrane</keyword>
<evidence type="ECO:0000313" key="5">
    <source>
        <dbReference type="Proteomes" id="UP000000852"/>
    </source>
</evidence>
<feature type="domain" description="Protein FecR C-terminal" evidence="3">
    <location>
        <begin position="306"/>
        <end position="375"/>
    </location>
</feature>
<dbReference type="Gene3D" id="3.55.50.30">
    <property type="match status" value="1"/>
</dbReference>